<proteinExistence type="predicted"/>
<evidence type="ECO:0000313" key="1">
    <source>
        <dbReference type="EMBL" id="WDH83332.1"/>
    </source>
</evidence>
<dbReference type="PANTHER" id="PTHR33477:SF3">
    <property type="entry name" value="P-LOOP NTPASE DOMAIN-CONTAINING PROTEIN LPA1 HOMOLOG 1"/>
    <property type="match status" value="1"/>
</dbReference>
<dbReference type="EMBL" id="CP118101">
    <property type="protein sequence ID" value="WDH83332.1"/>
    <property type="molecule type" value="Genomic_DNA"/>
</dbReference>
<dbReference type="PANTHER" id="PTHR33477">
    <property type="entry name" value="P-LOOP NTPASE DOMAIN-CONTAINING PROTEIN LPA1 HOMOLOG 1"/>
    <property type="match status" value="1"/>
</dbReference>
<dbReference type="AlphaFoldDB" id="A0AAX3N3Y2"/>
<dbReference type="SUPFAM" id="SSF52540">
    <property type="entry name" value="P-loop containing nucleoside triphosphate hydrolases"/>
    <property type="match status" value="1"/>
</dbReference>
<dbReference type="Pfam" id="PF13671">
    <property type="entry name" value="AAA_33"/>
    <property type="match status" value="1"/>
</dbReference>
<gene>
    <name evidence="1" type="ORF">PUW23_03550</name>
</gene>
<dbReference type="Gene3D" id="3.40.50.300">
    <property type="entry name" value="P-loop containing nucleotide triphosphate hydrolases"/>
    <property type="match status" value="1"/>
</dbReference>
<evidence type="ECO:0008006" key="3">
    <source>
        <dbReference type="Google" id="ProtNLM"/>
    </source>
</evidence>
<dbReference type="InterPro" id="IPR027417">
    <property type="entry name" value="P-loop_NTPase"/>
</dbReference>
<name>A0AAX3N3Y2_9BACL</name>
<sequence length="210" mass="23511">MVPPGDTLTNTLIALYGVPGTGKSTAAACLSMRFDGALVISTDIIRAFAVSQGMEQSVWLNRTSHDAWQLLGNKTETNVLEGFRRHSEAVLMLIEPMLEQLFRKHKLVILEGVHMTQELLGRVSTRAGRLLPVYLGIDESIHGRRLEKKASSRVQADNVWQRNYDVLQTIDGYLMSLDHEHKIEACPRDQRELHALVERIAAEGVLKPCT</sequence>
<dbReference type="RefSeq" id="WP_274359467.1">
    <property type="nucleotide sequence ID" value="NZ_CP118101.1"/>
</dbReference>
<reference evidence="1" key="1">
    <citation type="submission" date="2023-02" db="EMBL/GenBank/DDBJ databases">
        <title>Pathogen: clinical or host-associated sample.</title>
        <authorList>
            <person name="Hergert J."/>
            <person name="Casey R."/>
            <person name="Wagner J."/>
            <person name="Young E.L."/>
            <person name="Oakeson K.F."/>
        </authorList>
    </citation>
    <scope>NUCLEOTIDE SEQUENCE</scope>
    <source>
        <strain evidence="1">2022CK-00830</strain>
    </source>
</reference>
<protein>
    <recommendedName>
        <fullName evidence="3">AAA family ATPase</fullName>
    </recommendedName>
</protein>
<organism evidence="1 2">
    <name type="scientific">Paenibacillus urinalis</name>
    <dbReference type="NCBI Taxonomy" id="521520"/>
    <lineage>
        <taxon>Bacteria</taxon>
        <taxon>Bacillati</taxon>
        <taxon>Bacillota</taxon>
        <taxon>Bacilli</taxon>
        <taxon>Bacillales</taxon>
        <taxon>Paenibacillaceae</taxon>
        <taxon>Paenibacillus</taxon>
    </lineage>
</organism>
<accession>A0AAX3N3Y2</accession>
<dbReference type="Proteomes" id="UP001220962">
    <property type="component" value="Chromosome"/>
</dbReference>
<evidence type="ECO:0000313" key="2">
    <source>
        <dbReference type="Proteomes" id="UP001220962"/>
    </source>
</evidence>